<comment type="caution">
    <text evidence="2">The sequence shown here is derived from an EMBL/GenBank/DDBJ whole genome shotgun (WGS) entry which is preliminary data.</text>
</comment>
<organism evidence="2 3">
    <name type="scientific">Pseudonocardia bannensis</name>
    <dbReference type="NCBI Taxonomy" id="630973"/>
    <lineage>
        <taxon>Bacteria</taxon>
        <taxon>Bacillati</taxon>
        <taxon>Actinomycetota</taxon>
        <taxon>Actinomycetes</taxon>
        <taxon>Pseudonocardiales</taxon>
        <taxon>Pseudonocardiaceae</taxon>
        <taxon>Pseudonocardia</taxon>
    </lineage>
</organism>
<name>A0A848DF77_9PSEU</name>
<dbReference type="EMBL" id="JAAXKZ010000014">
    <property type="protein sequence ID" value="NMH91239.1"/>
    <property type="molecule type" value="Genomic_DNA"/>
</dbReference>
<dbReference type="RefSeq" id="WP_169411082.1">
    <property type="nucleotide sequence ID" value="NZ_JAAXKZ010000014.1"/>
</dbReference>
<evidence type="ECO:0000313" key="3">
    <source>
        <dbReference type="Proteomes" id="UP000586918"/>
    </source>
</evidence>
<accession>A0A848DF77</accession>
<evidence type="ECO:0000256" key="1">
    <source>
        <dbReference type="SAM" id="Phobius"/>
    </source>
</evidence>
<keyword evidence="1" id="KW-1133">Transmembrane helix</keyword>
<keyword evidence="1" id="KW-0472">Membrane</keyword>
<keyword evidence="3" id="KW-1185">Reference proteome</keyword>
<proteinExistence type="predicted"/>
<evidence type="ECO:0000313" key="2">
    <source>
        <dbReference type="EMBL" id="NMH91239.1"/>
    </source>
</evidence>
<sequence length="83" mass="8299">MRLGSGGRGPRPAYVCGGAVAVLGAQLMLSVDWGTGLAIGTAVALVAVGVWLHDLVLLGVGSVATLLTVPAPSRRIADAQPPR</sequence>
<reference evidence="2 3" key="1">
    <citation type="submission" date="2020-04" db="EMBL/GenBank/DDBJ databases">
        <authorList>
            <person name="Klaysubun C."/>
            <person name="Duangmal K."/>
            <person name="Lipun K."/>
        </authorList>
    </citation>
    <scope>NUCLEOTIDE SEQUENCE [LARGE SCALE GENOMIC DNA]</scope>
    <source>
        <strain evidence="2 3">DSM 45300</strain>
    </source>
</reference>
<protein>
    <submittedName>
        <fullName evidence="2">Uncharacterized protein</fullName>
    </submittedName>
</protein>
<feature type="transmembrane region" description="Helical" evidence="1">
    <location>
        <begin position="37"/>
        <end position="67"/>
    </location>
</feature>
<keyword evidence="1" id="KW-0812">Transmembrane</keyword>
<gene>
    <name evidence="2" type="ORF">HF519_06465</name>
</gene>
<dbReference type="Proteomes" id="UP000586918">
    <property type="component" value="Unassembled WGS sequence"/>
</dbReference>
<feature type="transmembrane region" description="Helical" evidence="1">
    <location>
        <begin position="12"/>
        <end position="31"/>
    </location>
</feature>
<dbReference type="AlphaFoldDB" id="A0A848DF77"/>